<dbReference type="Gene3D" id="1.20.140.10">
    <property type="entry name" value="Butyryl-CoA Dehydrogenase, subunit A, domain 3"/>
    <property type="match status" value="1"/>
</dbReference>
<evidence type="ECO:0000256" key="2">
    <source>
        <dbReference type="ARBA" id="ARBA00009347"/>
    </source>
</evidence>
<dbReference type="InterPro" id="IPR009100">
    <property type="entry name" value="AcylCoA_DH/oxidase_NM_dom_sf"/>
</dbReference>
<dbReference type="InterPro" id="IPR046373">
    <property type="entry name" value="Acyl-CoA_Oxase/DH_mid-dom_sf"/>
</dbReference>
<evidence type="ECO:0000259" key="7">
    <source>
        <dbReference type="Pfam" id="PF02770"/>
    </source>
</evidence>
<evidence type="ECO:0000256" key="5">
    <source>
        <dbReference type="RuleBase" id="RU362125"/>
    </source>
</evidence>
<protein>
    <submittedName>
        <fullName evidence="9">Acyl-CoA dehydrogenase</fullName>
    </submittedName>
</protein>
<dbReference type="InterPro" id="IPR037069">
    <property type="entry name" value="AcylCoA_DH/ox_N_sf"/>
</dbReference>
<keyword evidence="5" id="KW-0560">Oxidoreductase</keyword>
<evidence type="ECO:0000256" key="4">
    <source>
        <dbReference type="ARBA" id="ARBA00022827"/>
    </source>
</evidence>
<proteinExistence type="inferred from homology"/>
<dbReference type="PANTHER" id="PTHR43884:SF12">
    <property type="entry name" value="ISOVALERYL-COA DEHYDROGENASE, MITOCHONDRIAL-RELATED"/>
    <property type="match status" value="1"/>
</dbReference>
<feature type="domain" description="Acyl-CoA oxidase/dehydrogenase middle" evidence="7">
    <location>
        <begin position="129"/>
        <end position="223"/>
    </location>
</feature>
<dbReference type="InterPro" id="IPR009075">
    <property type="entry name" value="AcylCo_DH/oxidase_C"/>
</dbReference>
<comment type="caution">
    <text evidence="9">The sequence shown here is derived from an EMBL/GenBank/DDBJ whole genome shotgun (WGS) entry which is preliminary data.</text>
</comment>
<dbReference type="InterPro" id="IPR006091">
    <property type="entry name" value="Acyl-CoA_Oxase/DH_mid-dom"/>
</dbReference>
<evidence type="ECO:0000256" key="1">
    <source>
        <dbReference type="ARBA" id="ARBA00001974"/>
    </source>
</evidence>
<dbReference type="SUPFAM" id="SSF47203">
    <property type="entry name" value="Acyl-CoA dehydrogenase C-terminal domain-like"/>
    <property type="match status" value="1"/>
</dbReference>
<comment type="cofactor">
    <cofactor evidence="1 5">
        <name>FAD</name>
        <dbReference type="ChEBI" id="CHEBI:57692"/>
    </cofactor>
</comment>
<evidence type="ECO:0000256" key="3">
    <source>
        <dbReference type="ARBA" id="ARBA00022630"/>
    </source>
</evidence>
<evidence type="ECO:0000313" key="9">
    <source>
        <dbReference type="EMBL" id="GAA2191464.1"/>
    </source>
</evidence>
<feature type="domain" description="Acyl-CoA dehydrogenase/oxidase N-terminal" evidence="8">
    <location>
        <begin position="13"/>
        <end position="124"/>
    </location>
</feature>
<evidence type="ECO:0000259" key="8">
    <source>
        <dbReference type="Pfam" id="PF02771"/>
    </source>
</evidence>
<dbReference type="Pfam" id="PF00441">
    <property type="entry name" value="Acyl-CoA_dh_1"/>
    <property type="match status" value="1"/>
</dbReference>
<dbReference type="Pfam" id="PF02771">
    <property type="entry name" value="Acyl-CoA_dh_N"/>
    <property type="match status" value="1"/>
</dbReference>
<name>A0ABP5N204_9ACTN</name>
<dbReference type="InterPro" id="IPR036250">
    <property type="entry name" value="AcylCo_DH-like_C"/>
</dbReference>
<dbReference type="PROSITE" id="PS00072">
    <property type="entry name" value="ACYL_COA_DH_1"/>
    <property type="match status" value="1"/>
</dbReference>
<dbReference type="InterPro" id="IPR006089">
    <property type="entry name" value="Acyl-CoA_DH_CS"/>
</dbReference>
<dbReference type="Proteomes" id="UP001501391">
    <property type="component" value="Unassembled WGS sequence"/>
</dbReference>
<accession>A0ABP5N204</accession>
<dbReference type="InterPro" id="IPR013786">
    <property type="entry name" value="AcylCoA_DH/ox_N"/>
</dbReference>
<keyword evidence="4 5" id="KW-0274">FAD</keyword>
<evidence type="ECO:0000313" key="10">
    <source>
        <dbReference type="Proteomes" id="UP001501391"/>
    </source>
</evidence>
<keyword evidence="10" id="KW-1185">Reference proteome</keyword>
<reference evidence="10" key="1">
    <citation type="journal article" date="2019" name="Int. J. Syst. Evol. Microbiol.">
        <title>The Global Catalogue of Microorganisms (GCM) 10K type strain sequencing project: providing services to taxonomists for standard genome sequencing and annotation.</title>
        <authorList>
            <consortium name="The Broad Institute Genomics Platform"/>
            <consortium name="The Broad Institute Genome Sequencing Center for Infectious Disease"/>
            <person name="Wu L."/>
            <person name="Ma J."/>
        </authorList>
    </citation>
    <scope>NUCLEOTIDE SEQUENCE [LARGE SCALE GENOMIC DNA]</scope>
    <source>
        <strain evidence="10">JCM 14924</strain>
    </source>
</reference>
<dbReference type="PANTHER" id="PTHR43884">
    <property type="entry name" value="ACYL-COA DEHYDROGENASE"/>
    <property type="match status" value="1"/>
</dbReference>
<keyword evidence="3 5" id="KW-0285">Flavoprotein</keyword>
<gene>
    <name evidence="9" type="ORF">GCM10009787_04880</name>
</gene>
<evidence type="ECO:0000259" key="6">
    <source>
        <dbReference type="Pfam" id="PF00441"/>
    </source>
</evidence>
<organism evidence="9 10">
    <name type="scientific">Streptomyces bangladeshensis</name>
    <dbReference type="NCBI Taxonomy" id="295352"/>
    <lineage>
        <taxon>Bacteria</taxon>
        <taxon>Bacillati</taxon>
        <taxon>Actinomycetota</taxon>
        <taxon>Actinomycetes</taxon>
        <taxon>Kitasatosporales</taxon>
        <taxon>Streptomycetaceae</taxon>
        <taxon>Streptomyces</taxon>
    </lineage>
</organism>
<comment type="similarity">
    <text evidence="2 5">Belongs to the acyl-CoA dehydrogenase family.</text>
</comment>
<dbReference type="PROSITE" id="PS00073">
    <property type="entry name" value="ACYL_COA_DH_2"/>
    <property type="match status" value="1"/>
</dbReference>
<dbReference type="CDD" id="cd01158">
    <property type="entry name" value="SCAD_SBCAD"/>
    <property type="match status" value="1"/>
</dbReference>
<feature type="domain" description="Acyl-CoA dehydrogenase/oxidase C-terminal" evidence="6">
    <location>
        <begin position="235"/>
        <end position="384"/>
    </location>
</feature>
<dbReference type="RefSeq" id="WP_059251123.1">
    <property type="nucleotide sequence ID" value="NZ_BAAAOQ010000001.1"/>
</dbReference>
<dbReference type="EMBL" id="BAAAOQ010000001">
    <property type="protein sequence ID" value="GAA2191464.1"/>
    <property type="molecule type" value="Genomic_DNA"/>
</dbReference>
<dbReference type="PIRSF" id="PIRSF016578">
    <property type="entry name" value="HsaA"/>
    <property type="match status" value="1"/>
</dbReference>
<dbReference type="Pfam" id="PF02770">
    <property type="entry name" value="Acyl-CoA_dh_M"/>
    <property type="match status" value="1"/>
</dbReference>
<sequence length="385" mass="41465">MAGSADFDLYRPSEEHDMLRDAVRALVEAKIAPYAAAVDEEARFPQEALDALVANDLHAVHVPEEYGGAGADALATVIVIEEVARACVSSSLIPAVNKLGSLPVILSGSEELKKKYLGPLAKGDAMFSYCLSEPEAGSDAAGMKTKAVRDGDHWVLNGVKRWITNAGVSEYYTVMAVTDPEKRSKGISAFVVEKSDPGVSFGAPEKKLGIKGSPTREVYFDNVRIPADRMIGEEGTGFMTAMKTLDHTRITIAAQALGVAQGAFDYAKGYVQERKQFGKAIADFQGIQFMLADMSMKISAARALTYQAAAASERGDADLTYLGAAAKCFASDVAMEVTTDAVQLLGGYGYTRDYPVERMMRDAKITQIYEGTNQVQRIVMARNLP</sequence>
<dbReference type="Gene3D" id="1.10.540.10">
    <property type="entry name" value="Acyl-CoA dehydrogenase/oxidase, N-terminal domain"/>
    <property type="match status" value="1"/>
</dbReference>
<dbReference type="SUPFAM" id="SSF56645">
    <property type="entry name" value="Acyl-CoA dehydrogenase NM domain-like"/>
    <property type="match status" value="1"/>
</dbReference>
<dbReference type="Gene3D" id="2.40.110.10">
    <property type="entry name" value="Butyryl-CoA Dehydrogenase, subunit A, domain 2"/>
    <property type="match status" value="1"/>
</dbReference>